<dbReference type="PANTHER" id="PTHR43011">
    <property type="entry name" value="IRON-SULFUR CLUSTER ASSEMBLY 2 HOMOLOG, MITOCHONDRIAL"/>
    <property type="match status" value="1"/>
</dbReference>
<evidence type="ECO:0000313" key="3">
    <source>
        <dbReference type="Proteomes" id="UP000094828"/>
    </source>
</evidence>
<dbReference type="STRING" id="1841610.A6X21_12445"/>
<dbReference type="PROSITE" id="PS51257">
    <property type="entry name" value="PROKAR_LIPOPROTEIN"/>
    <property type="match status" value="1"/>
</dbReference>
<accession>A0A1C3E5N5</accession>
<comment type="caution">
    <text evidence="2">The sequence shown here is derived from an EMBL/GenBank/DDBJ whole genome shotgun (WGS) entry which is preliminary data.</text>
</comment>
<dbReference type="InterPro" id="IPR000361">
    <property type="entry name" value="ATAP_core_dom"/>
</dbReference>
<dbReference type="GO" id="GO:0016226">
    <property type="term" value="P:iron-sulfur cluster assembly"/>
    <property type="evidence" value="ECO:0007669"/>
    <property type="project" value="InterPro"/>
</dbReference>
<organism evidence="2 3">
    <name type="scientific">Planctopirus hydrillae</name>
    <dbReference type="NCBI Taxonomy" id="1841610"/>
    <lineage>
        <taxon>Bacteria</taxon>
        <taxon>Pseudomonadati</taxon>
        <taxon>Planctomycetota</taxon>
        <taxon>Planctomycetia</taxon>
        <taxon>Planctomycetales</taxon>
        <taxon>Planctomycetaceae</taxon>
        <taxon>Planctopirus</taxon>
    </lineage>
</organism>
<dbReference type="InterPro" id="IPR016092">
    <property type="entry name" value="ATAP"/>
</dbReference>
<dbReference type="GO" id="GO:0051539">
    <property type="term" value="F:4 iron, 4 sulfur cluster binding"/>
    <property type="evidence" value="ECO:0007669"/>
    <property type="project" value="TreeGrafter"/>
</dbReference>
<dbReference type="EMBL" id="LYDR01000152">
    <property type="protein sequence ID" value="ODA28513.1"/>
    <property type="molecule type" value="Genomic_DNA"/>
</dbReference>
<evidence type="ECO:0000259" key="1">
    <source>
        <dbReference type="Pfam" id="PF01521"/>
    </source>
</evidence>
<dbReference type="Gene3D" id="2.60.300.12">
    <property type="entry name" value="HesB-like domain"/>
    <property type="match status" value="1"/>
</dbReference>
<dbReference type="RefSeq" id="WP_068851716.1">
    <property type="nucleotide sequence ID" value="NZ_LYDR01000152.1"/>
</dbReference>
<protein>
    <recommendedName>
        <fullName evidence="1">Core domain-containing protein</fullName>
    </recommendedName>
</protein>
<dbReference type="GO" id="GO:0051537">
    <property type="term" value="F:2 iron, 2 sulfur cluster binding"/>
    <property type="evidence" value="ECO:0007669"/>
    <property type="project" value="UniProtKB-ARBA"/>
</dbReference>
<dbReference type="AlphaFoldDB" id="A0A1C3E5N5"/>
<feature type="domain" description="Core" evidence="1">
    <location>
        <begin position="52"/>
        <end position="146"/>
    </location>
</feature>
<dbReference type="GO" id="GO:0005506">
    <property type="term" value="F:iron ion binding"/>
    <property type="evidence" value="ECO:0007669"/>
    <property type="project" value="TreeGrafter"/>
</dbReference>
<dbReference type="SUPFAM" id="SSF89360">
    <property type="entry name" value="HesB-like domain"/>
    <property type="match status" value="1"/>
</dbReference>
<evidence type="ECO:0000313" key="2">
    <source>
        <dbReference type="EMBL" id="ODA28513.1"/>
    </source>
</evidence>
<name>A0A1C3E5N5_9PLAN</name>
<proteinExistence type="predicted"/>
<dbReference type="PANTHER" id="PTHR43011:SF1">
    <property type="entry name" value="IRON-SULFUR CLUSTER ASSEMBLY 2 HOMOLOG, MITOCHONDRIAL"/>
    <property type="match status" value="1"/>
</dbReference>
<keyword evidence="3" id="KW-1185">Reference proteome</keyword>
<dbReference type="Proteomes" id="UP000094828">
    <property type="component" value="Unassembled WGS sequence"/>
</dbReference>
<dbReference type="OrthoDB" id="9801228at2"/>
<dbReference type="Pfam" id="PF01521">
    <property type="entry name" value="Fe-S_biosyn"/>
    <property type="match status" value="1"/>
</dbReference>
<dbReference type="NCBIfam" id="TIGR00049">
    <property type="entry name" value="iron-sulfur cluster assembly accessory protein"/>
    <property type="match status" value="1"/>
</dbReference>
<gene>
    <name evidence="2" type="ORF">A6X21_12445</name>
</gene>
<sequence length="164" mass="18524">MSPAFLRLLCCAFTLLVMGCEQLSLPGLMAKSGSAPVVTEIEKEPASSRPTILITPEALDEIRQLMKRMHVADDEYLRIGLKSGGCMGYLYELGFAEEIEKGHQVSQYQGLNIITPRHLAEVIDGTTISFLELEDRKGFQMTNPKFEGDKSDYWIQWLKEHDQK</sequence>
<reference evidence="2 3" key="1">
    <citation type="submission" date="2016-05" db="EMBL/GenBank/DDBJ databases">
        <title>Genomic and physiological characterization of Planctopirus sp. isolated from fresh water lake.</title>
        <authorList>
            <person name="Subhash Y."/>
            <person name="Ramana C."/>
        </authorList>
    </citation>
    <scope>NUCLEOTIDE SEQUENCE [LARGE SCALE GENOMIC DNA]</scope>
    <source>
        <strain evidence="2 3">JC280</strain>
    </source>
</reference>
<dbReference type="InterPro" id="IPR035903">
    <property type="entry name" value="HesB-like_dom_sf"/>
</dbReference>